<evidence type="ECO:0000256" key="1">
    <source>
        <dbReference type="ARBA" id="ARBA00022723"/>
    </source>
</evidence>
<evidence type="ECO:0000256" key="2">
    <source>
        <dbReference type="ARBA" id="ARBA00022833"/>
    </source>
</evidence>
<dbReference type="EMBL" id="JAPTSV010000005">
    <property type="protein sequence ID" value="KAJ1527985.1"/>
    <property type="molecule type" value="Genomic_DNA"/>
</dbReference>
<keyword evidence="1" id="KW-0479">Metal-binding</keyword>
<feature type="compositionally biased region" description="Basic residues" evidence="3">
    <location>
        <begin position="140"/>
        <end position="157"/>
    </location>
</feature>
<dbReference type="PANTHER" id="PTHR46771">
    <property type="entry name" value="DETERIN"/>
    <property type="match status" value="1"/>
</dbReference>
<feature type="compositionally biased region" description="Basic and acidic residues" evidence="3">
    <location>
        <begin position="130"/>
        <end position="139"/>
    </location>
</feature>
<dbReference type="SUPFAM" id="SSF57924">
    <property type="entry name" value="Inhibitor of apoptosis (IAP) repeat"/>
    <property type="match status" value="1"/>
</dbReference>
<dbReference type="CDD" id="cd00022">
    <property type="entry name" value="BIR"/>
    <property type="match status" value="1"/>
</dbReference>
<dbReference type="PANTHER" id="PTHR46771:SF5">
    <property type="entry name" value="DETERIN"/>
    <property type="match status" value="1"/>
</dbReference>
<protein>
    <recommendedName>
        <fullName evidence="6">Baculoviral IAP repeat-containing protein 5</fullName>
    </recommendedName>
</protein>
<reference evidence="4" key="1">
    <citation type="submission" date="2022-12" db="EMBL/GenBank/DDBJ databases">
        <title>Chromosome-level genome assembly of the bean flower thrips Megalurothrips usitatus.</title>
        <authorList>
            <person name="Ma L."/>
            <person name="Liu Q."/>
            <person name="Li H."/>
            <person name="Cai W."/>
        </authorList>
    </citation>
    <scope>NUCLEOTIDE SEQUENCE</scope>
    <source>
        <strain evidence="4">Cailab_2022a</strain>
    </source>
</reference>
<dbReference type="InterPro" id="IPR051190">
    <property type="entry name" value="Baculoviral_IAP"/>
</dbReference>
<gene>
    <name evidence="4" type="ORF">ONE63_007913</name>
</gene>
<name>A0AAV7XW38_9NEOP</name>
<dbReference type="InterPro" id="IPR001370">
    <property type="entry name" value="BIR_rpt"/>
</dbReference>
<dbReference type="PROSITE" id="PS50143">
    <property type="entry name" value="BIR_REPEAT_2"/>
    <property type="match status" value="1"/>
</dbReference>
<evidence type="ECO:0000313" key="4">
    <source>
        <dbReference type="EMBL" id="KAJ1527985.1"/>
    </source>
</evidence>
<dbReference type="Proteomes" id="UP001075354">
    <property type="component" value="Chromosome 5"/>
</dbReference>
<keyword evidence="5" id="KW-1185">Reference proteome</keyword>
<keyword evidence="2" id="KW-0862">Zinc</keyword>
<proteinExistence type="predicted"/>
<dbReference type="SMART" id="SM00238">
    <property type="entry name" value="BIR"/>
    <property type="match status" value="1"/>
</dbReference>
<sequence length="157" mass="18311">MQAYDEWASSPEERLKSFKHWPFKQGPCSPDKMAEAGFYAIGKKSEPDLAKCYVCFKELDGWERDDDPWLEHEKHAAQCPFVLLKKKPSELTAKEILTLEVERSKKFMVLQYDIKFKLLQDLKESVLEELEKTGKGGKENRKRKTSRATAKRPSRKD</sequence>
<dbReference type="GO" id="GO:0046872">
    <property type="term" value="F:metal ion binding"/>
    <property type="evidence" value="ECO:0007669"/>
    <property type="project" value="UniProtKB-KW"/>
</dbReference>
<evidence type="ECO:0008006" key="6">
    <source>
        <dbReference type="Google" id="ProtNLM"/>
    </source>
</evidence>
<organism evidence="4 5">
    <name type="scientific">Megalurothrips usitatus</name>
    <name type="common">bean blossom thrips</name>
    <dbReference type="NCBI Taxonomy" id="439358"/>
    <lineage>
        <taxon>Eukaryota</taxon>
        <taxon>Metazoa</taxon>
        <taxon>Ecdysozoa</taxon>
        <taxon>Arthropoda</taxon>
        <taxon>Hexapoda</taxon>
        <taxon>Insecta</taxon>
        <taxon>Pterygota</taxon>
        <taxon>Neoptera</taxon>
        <taxon>Paraneoptera</taxon>
        <taxon>Thysanoptera</taxon>
        <taxon>Terebrantia</taxon>
        <taxon>Thripoidea</taxon>
        <taxon>Thripidae</taxon>
        <taxon>Megalurothrips</taxon>
    </lineage>
</organism>
<dbReference type="Gene3D" id="1.10.1170.10">
    <property type="entry name" value="Inhibitor Of Apoptosis Protein (2mihbC-IAP-1), Chain A"/>
    <property type="match status" value="1"/>
</dbReference>
<evidence type="ECO:0000256" key="3">
    <source>
        <dbReference type="SAM" id="MobiDB-lite"/>
    </source>
</evidence>
<dbReference type="AlphaFoldDB" id="A0AAV7XW38"/>
<evidence type="ECO:0000313" key="5">
    <source>
        <dbReference type="Proteomes" id="UP001075354"/>
    </source>
</evidence>
<dbReference type="Pfam" id="PF00653">
    <property type="entry name" value="BIR"/>
    <property type="match status" value="1"/>
</dbReference>
<feature type="region of interest" description="Disordered" evidence="3">
    <location>
        <begin position="130"/>
        <end position="157"/>
    </location>
</feature>
<accession>A0AAV7XW38</accession>
<comment type="caution">
    <text evidence="4">The sequence shown here is derived from an EMBL/GenBank/DDBJ whole genome shotgun (WGS) entry which is preliminary data.</text>
</comment>